<reference evidence="3 4" key="1">
    <citation type="submission" date="2019-07" db="EMBL/GenBank/DDBJ databases">
        <title>Genome sequencing for Ferrovibrio sp. K5.</title>
        <authorList>
            <person name="Park S.-J."/>
        </authorList>
    </citation>
    <scope>NUCLEOTIDE SEQUENCE [LARGE SCALE GENOMIC DNA]</scope>
    <source>
        <strain evidence="3 4">K5</strain>
    </source>
</reference>
<feature type="region of interest" description="Disordered" evidence="1">
    <location>
        <begin position="180"/>
        <end position="209"/>
    </location>
</feature>
<accession>A0A516GWC8</accession>
<dbReference type="KEGG" id="fer:FNB15_00355"/>
<dbReference type="PROSITE" id="PS51257">
    <property type="entry name" value="PROKAR_LIPOPROTEIN"/>
    <property type="match status" value="1"/>
</dbReference>
<dbReference type="AlphaFoldDB" id="A0A516GWC8"/>
<evidence type="ECO:0000313" key="3">
    <source>
        <dbReference type="EMBL" id="QDO95828.1"/>
    </source>
</evidence>
<evidence type="ECO:0000256" key="1">
    <source>
        <dbReference type="SAM" id="MobiDB-lite"/>
    </source>
</evidence>
<dbReference type="RefSeq" id="WP_144066809.1">
    <property type="nucleotide sequence ID" value="NZ_CP041636.1"/>
</dbReference>
<dbReference type="Pfam" id="PF11233">
    <property type="entry name" value="DUF3035"/>
    <property type="match status" value="1"/>
</dbReference>
<sequence length="209" mass="22252">MRRPNLAGRHLRLPALRLLSLTALAVGSLALAGCDSTRDALGITKKSPDEFVVVTKAPLVLPPEFGLRPPEPGAARPQEVPARDRAAAAFGGASTDAAGQITPLSRTGGPNATARSAGEQALLQQARAGNVDPDIRRKVNDEFTQLAERDSRFVDRLMFWQGPTEPGLAIDPAKEAQRLRENAATGKPLSAGTIPTIKRRERGPLEGIF</sequence>
<dbReference type="Proteomes" id="UP000317496">
    <property type="component" value="Chromosome"/>
</dbReference>
<feature type="chain" id="PRO_5021783280" evidence="2">
    <location>
        <begin position="26"/>
        <end position="209"/>
    </location>
</feature>
<dbReference type="InterPro" id="IPR021395">
    <property type="entry name" value="DUF3035"/>
</dbReference>
<dbReference type="EMBL" id="CP041636">
    <property type="protein sequence ID" value="QDO95828.1"/>
    <property type="molecule type" value="Genomic_DNA"/>
</dbReference>
<gene>
    <name evidence="3" type="ORF">FNB15_00355</name>
</gene>
<feature type="compositionally biased region" description="Polar residues" evidence="1">
    <location>
        <begin position="102"/>
        <end position="114"/>
    </location>
</feature>
<feature type="region of interest" description="Disordered" evidence="1">
    <location>
        <begin position="93"/>
        <end position="116"/>
    </location>
</feature>
<evidence type="ECO:0000313" key="4">
    <source>
        <dbReference type="Proteomes" id="UP000317496"/>
    </source>
</evidence>
<dbReference type="OrthoDB" id="8478256at2"/>
<keyword evidence="4" id="KW-1185">Reference proteome</keyword>
<keyword evidence="2" id="KW-0732">Signal</keyword>
<proteinExistence type="predicted"/>
<protein>
    <submittedName>
        <fullName evidence="3">DUF3035 domain-containing protein</fullName>
    </submittedName>
</protein>
<evidence type="ECO:0000256" key="2">
    <source>
        <dbReference type="SAM" id="SignalP"/>
    </source>
</evidence>
<feature type="signal peptide" evidence="2">
    <location>
        <begin position="1"/>
        <end position="25"/>
    </location>
</feature>
<organism evidence="3 4">
    <name type="scientific">Ferrovibrio terrae</name>
    <dbReference type="NCBI Taxonomy" id="2594003"/>
    <lineage>
        <taxon>Bacteria</taxon>
        <taxon>Pseudomonadati</taxon>
        <taxon>Pseudomonadota</taxon>
        <taxon>Alphaproteobacteria</taxon>
        <taxon>Rhodospirillales</taxon>
        <taxon>Rhodospirillaceae</taxon>
        <taxon>Ferrovibrio</taxon>
    </lineage>
</organism>
<name>A0A516GWC8_9PROT</name>